<protein>
    <recommendedName>
        <fullName evidence="8">Serine protease</fullName>
    </recommendedName>
</protein>
<evidence type="ECO:0008006" key="8">
    <source>
        <dbReference type="Google" id="ProtNLM"/>
    </source>
</evidence>
<feature type="compositionally biased region" description="Low complexity" evidence="5">
    <location>
        <begin position="682"/>
        <end position="694"/>
    </location>
</feature>
<keyword evidence="1" id="KW-0645">Protease</keyword>
<dbReference type="Gene3D" id="2.40.10.10">
    <property type="entry name" value="Trypsin-like serine proteases"/>
    <property type="match status" value="2"/>
</dbReference>
<evidence type="ECO:0000313" key="7">
    <source>
        <dbReference type="EMBL" id="CEM28552.1"/>
    </source>
</evidence>
<keyword evidence="3" id="KW-0378">Hydrolase</keyword>
<gene>
    <name evidence="7" type="ORF">Cvel_21746</name>
</gene>
<dbReference type="InterPro" id="IPR009003">
    <property type="entry name" value="Peptidase_S1_PA"/>
</dbReference>
<dbReference type="PANTHER" id="PTHR15462">
    <property type="entry name" value="SERINE PROTEASE"/>
    <property type="match status" value="1"/>
</dbReference>
<keyword evidence="2 6" id="KW-0732">Signal</keyword>
<proteinExistence type="predicted"/>
<dbReference type="GO" id="GO:0006508">
    <property type="term" value="P:proteolysis"/>
    <property type="evidence" value="ECO:0007669"/>
    <property type="project" value="UniProtKB-KW"/>
</dbReference>
<dbReference type="VEuPathDB" id="CryptoDB:Cvel_21746"/>
<dbReference type="InterPro" id="IPR050966">
    <property type="entry name" value="Glutamyl_endopeptidase"/>
</dbReference>
<evidence type="ECO:0000256" key="4">
    <source>
        <dbReference type="ARBA" id="ARBA00022825"/>
    </source>
</evidence>
<dbReference type="GO" id="GO:0008236">
    <property type="term" value="F:serine-type peptidase activity"/>
    <property type="evidence" value="ECO:0007669"/>
    <property type="project" value="UniProtKB-KW"/>
</dbReference>
<evidence type="ECO:0000256" key="5">
    <source>
        <dbReference type="SAM" id="MobiDB-lite"/>
    </source>
</evidence>
<evidence type="ECO:0000256" key="2">
    <source>
        <dbReference type="ARBA" id="ARBA00022729"/>
    </source>
</evidence>
<dbReference type="AlphaFoldDB" id="A0A0G4GG33"/>
<feature type="compositionally biased region" description="Low complexity" evidence="5">
    <location>
        <begin position="664"/>
        <end position="675"/>
    </location>
</feature>
<dbReference type="InterPro" id="IPR000126">
    <property type="entry name" value="V8_ser_AS"/>
</dbReference>
<feature type="chain" id="PRO_5005190402" description="Serine protease" evidence="6">
    <location>
        <begin position="17"/>
        <end position="694"/>
    </location>
</feature>
<feature type="compositionally biased region" description="Low complexity" evidence="5">
    <location>
        <begin position="636"/>
        <end position="645"/>
    </location>
</feature>
<reference evidence="7" key="1">
    <citation type="submission" date="2014-11" db="EMBL/GenBank/DDBJ databases">
        <authorList>
            <person name="Otto D Thomas"/>
            <person name="Naeem Raeece"/>
        </authorList>
    </citation>
    <scope>NUCLEOTIDE SEQUENCE</scope>
</reference>
<evidence type="ECO:0000256" key="6">
    <source>
        <dbReference type="SAM" id="SignalP"/>
    </source>
</evidence>
<dbReference type="PANTHER" id="PTHR15462:SF8">
    <property type="entry name" value="SERINE PROTEASE"/>
    <property type="match status" value="1"/>
</dbReference>
<dbReference type="SUPFAM" id="SSF50494">
    <property type="entry name" value="Trypsin-like serine proteases"/>
    <property type="match status" value="1"/>
</dbReference>
<organism evidence="7">
    <name type="scientific">Chromera velia CCMP2878</name>
    <dbReference type="NCBI Taxonomy" id="1169474"/>
    <lineage>
        <taxon>Eukaryota</taxon>
        <taxon>Sar</taxon>
        <taxon>Alveolata</taxon>
        <taxon>Colpodellida</taxon>
        <taxon>Chromeraceae</taxon>
        <taxon>Chromera</taxon>
    </lineage>
</organism>
<feature type="compositionally biased region" description="Acidic residues" evidence="5">
    <location>
        <begin position="647"/>
        <end position="663"/>
    </location>
</feature>
<feature type="compositionally biased region" description="Acidic residues" evidence="5">
    <location>
        <begin position="614"/>
        <end position="635"/>
    </location>
</feature>
<dbReference type="PhylomeDB" id="A0A0G4GG33"/>
<accession>A0A0G4GG33</accession>
<sequence>MRFIAPLFSLLSLAASQDFLDAADTGAPTFDMIWDADDRHNPANVTAPLAATVMLVRKLSTAIRGDMLVLRPNTLLQGRPNLCGDVQFQDEPAPGSCSGVLVAQDMIATAAHCANDMRRAAAYFFVFGFSTAEQEAQGREALNEVPLRDVYEAKEVFGWELGNSHSQDFRRSDWALIRFTRPVEGREPVKVREEGPATSAEHFYVIGHPNGLPAKSTRRREGLDEVSMVLWNNNNAYFKARLDTFGGNSGSPVFNAETDELEGLLVRGDSDWMWEYGSGQRCMREARCPQDRGQRGIDRGVLRCAGEDVTRSTELAGHMAFDRAQKAESGEKIPVDVRAPNSFPISVPDWSHIQPRAVSLFFSSPTPPTPGSYLHSVGVNLEATHEYSLTELSLSLQGPGSNAIELGPVPRSPLTHFGASRPDVHTTFANLPRGLWQLRVRDTAGQDVGQIVNASLTFFFIEGDANPAVSMEMELKTELPVPIPDYDPAGVELKFSPPAEEAEKLKDADGNDLAVFSWDLDVTIDHDRADEDVARVYLSSPDSRRVYSFGAFNQGEMMEFGESARQQLFFYGADANGDWTVRVVDSKENITGTITKATLKVKAVAMPWRNAVEEEAAGEEAAAEGEAGAEEETVEGGEAPAAGDAEGAGEAEGSQEEAGEVPEEGSPASTSAESPESPPSTPESEAGEANEGQN</sequence>
<feature type="signal peptide" evidence="6">
    <location>
        <begin position="1"/>
        <end position="16"/>
    </location>
</feature>
<evidence type="ECO:0000256" key="1">
    <source>
        <dbReference type="ARBA" id="ARBA00022670"/>
    </source>
</evidence>
<feature type="region of interest" description="Disordered" evidence="5">
    <location>
        <begin position="614"/>
        <end position="694"/>
    </location>
</feature>
<dbReference type="Pfam" id="PF13365">
    <property type="entry name" value="Trypsin_2"/>
    <property type="match status" value="1"/>
</dbReference>
<name>A0A0G4GG33_9ALVE</name>
<keyword evidence="4" id="KW-0720">Serine protease</keyword>
<dbReference type="EMBL" id="CDMZ01001177">
    <property type="protein sequence ID" value="CEM28552.1"/>
    <property type="molecule type" value="Genomic_DNA"/>
</dbReference>
<dbReference type="PROSITE" id="PS00673">
    <property type="entry name" value="V8_SER"/>
    <property type="match status" value="1"/>
</dbReference>
<dbReference type="InterPro" id="IPR043504">
    <property type="entry name" value="Peptidase_S1_PA_chymotrypsin"/>
</dbReference>
<dbReference type="Gene3D" id="2.60.120.260">
    <property type="entry name" value="Galactose-binding domain-like"/>
    <property type="match status" value="1"/>
</dbReference>
<evidence type="ECO:0000256" key="3">
    <source>
        <dbReference type="ARBA" id="ARBA00022801"/>
    </source>
</evidence>